<dbReference type="RefSeq" id="WP_273848046.1">
    <property type="nucleotide sequence ID" value="NZ_JAQQWT010000047.1"/>
</dbReference>
<dbReference type="InterPro" id="IPR012347">
    <property type="entry name" value="Ferritin-like"/>
</dbReference>
<keyword evidence="1" id="KW-0812">Transmembrane</keyword>
<evidence type="ECO:0000256" key="1">
    <source>
        <dbReference type="SAM" id="Phobius"/>
    </source>
</evidence>
<sequence>METKLTSAEVSQLWGTFMGDSSQICVLSYFIDNVEDANVKAILQFARDTAGSHIKKIETMFSQEGHEVPHGFKIDKDVTTSAPKMFSDNFMLEYIHEFARIGLRGHSVNLSVAVRQDSTEFFKECLSDSVQLYEMAKDLLISKDLYIRSAYLETEHKVDYVEHQNFLAGFFGDKRPLTVPEVTNLYMNFQRNALGAATLIGFSQMAQSQEVRKYFIRGKEIAEKHCEIVGSHLKKNDLPTSVYWDSEISEDTHVVFSDKLMMYIVHALTSVGMSFYGLGMGTSLKKDLGVMYNRFLAEIQLFAEDGANILIEKSWLESPPKVRES</sequence>
<proteinExistence type="predicted"/>
<keyword evidence="1" id="KW-1133">Transmembrane helix</keyword>
<reference evidence="2 3" key="1">
    <citation type="submission" date="2024-09" db="EMBL/GenBank/DDBJ databases">
        <authorList>
            <person name="Sun Q."/>
            <person name="Mori K."/>
        </authorList>
    </citation>
    <scope>NUCLEOTIDE SEQUENCE [LARGE SCALE GENOMIC DNA]</scope>
    <source>
        <strain evidence="2 3">NCAIM B.02301</strain>
    </source>
</reference>
<comment type="caution">
    <text evidence="2">The sequence shown here is derived from an EMBL/GenBank/DDBJ whole genome shotgun (WGS) entry which is preliminary data.</text>
</comment>
<accession>A0ABV6NJT7</accession>
<evidence type="ECO:0000313" key="2">
    <source>
        <dbReference type="EMBL" id="MFC0560659.1"/>
    </source>
</evidence>
<dbReference type="Proteomes" id="UP001589833">
    <property type="component" value="Unassembled WGS sequence"/>
</dbReference>
<dbReference type="InterPro" id="IPR021617">
    <property type="entry name" value="DUF3231"/>
</dbReference>
<gene>
    <name evidence="2" type="ORF">ACFFH4_16870</name>
</gene>
<dbReference type="EMBL" id="JBHLTR010000032">
    <property type="protein sequence ID" value="MFC0560659.1"/>
    <property type="molecule type" value="Genomic_DNA"/>
</dbReference>
<feature type="transmembrane region" description="Helical" evidence="1">
    <location>
        <begin position="260"/>
        <end position="278"/>
    </location>
</feature>
<evidence type="ECO:0000313" key="3">
    <source>
        <dbReference type="Proteomes" id="UP001589833"/>
    </source>
</evidence>
<dbReference type="Gene3D" id="1.20.1260.10">
    <property type="match status" value="2"/>
</dbReference>
<keyword evidence="3" id="KW-1185">Reference proteome</keyword>
<keyword evidence="1" id="KW-0472">Membrane</keyword>
<dbReference type="Pfam" id="PF11553">
    <property type="entry name" value="DUF3231"/>
    <property type="match status" value="2"/>
</dbReference>
<organism evidence="2 3">
    <name type="scientific">Halalkalibacter alkalisediminis</name>
    <dbReference type="NCBI Taxonomy" id="935616"/>
    <lineage>
        <taxon>Bacteria</taxon>
        <taxon>Bacillati</taxon>
        <taxon>Bacillota</taxon>
        <taxon>Bacilli</taxon>
        <taxon>Bacillales</taxon>
        <taxon>Bacillaceae</taxon>
        <taxon>Halalkalibacter</taxon>
    </lineage>
</organism>
<name>A0ABV6NJT7_9BACI</name>
<protein>
    <submittedName>
        <fullName evidence="2">DUF3231 family protein</fullName>
    </submittedName>
</protein>